<dbReference type="EMBL" id="CM007382">
    <property type="protein sequence ID" value="ONK77262.1"/>
    <property type="molecule type" value="Genomic_DNA"/>
</dbReference>
<keyword evidence="3" id="KW-0489">Methyltransferase</keyword>
<dbReference type="PANTHER" id="PTHR10509">
    <property type="entry name" value="O-METHYLTRANSFERASE-RELATED"/>
    <property type="match status" value="1"/>
</dbReference>
<organism evidence="10 11">
    <name type="scientific">Asparagus officinalis</name>
    <name type="common">Garden asparagus</name>
    <dbReference type="NCBI Taxonomy" id="4686"/>
    <lineage>
        <taxon>Eukaryota</taxon>
        <taxon>Viridiplantae</taxon>
        <taxon>Streptophyta</taxon>
        <taxon>Embryophyta</taxon>
        <taxon>Tracheophyta</taxon>
        <taxon>Spermatophyta</taxon>
        <taxon>Magnoliopsida</taxon>
        <taxon>Liliopsida</taxon>
        <taxon>Asparagales</taxon>
        <taxon>Asparagaceae</taxon>
        <taxon>Asparagoideae</taxon>
        <taxon>Asparagus</taxon>
    </lineage>
</organism>
<evidence type="ECO:0000256" key="9">
    <source>
        <dbReference type="SAM" id="MobiDB-lite"/>
    </source>
</evidence>
<dbReference type="PANTHER" id="PTHR10509:SF82">
    <property type="entry name" value="CAFFEOYL-COA O-METHYLTRANSFERASE-LIKE"/>
    <property type="match status" value="1"/>
</dbReference>
<gene>
    <name evidence="10" type="ORF">A4U43_C02F4740</name>
</gene>
<protein>
    <recommendedName>
        <fullName evidence="7">norbelladine O-methyltransferase</fullName>
        <ecNumber evidence="7">2.1.1.336</ecNumber>
    </recommendedName>
</protein>
<reference evidence="11" key="1">
    <citation type="journal article" date="2017" name="Nat. Commun.">
        <title>The asparagus genome sheds light on the origin and evolution of a young Y chromosome.</title>
        <authorList>
            <person name="Harkess A."/>
            <person name="Zhou J."/>
            <person name="Xu C."/>
            <person name="Bowers J.E."/>
            <person name="Van der Hulst R."/>
            <person name="Ayyampalayam S."/>
            <person name="Mercati F."/>
            <person name="Riccardi P."/>
            <person name="McKain M.R."/>
            <person name="Kakrana A."/>
            <person name="Tang H."/>
            <person name="Ray J."/>
            <person name="Groenendijk J."/>
            <person name="Arikit S."/>
            <person name="Mathioni S.M."/>
            <person name="Nakano M."/>
            <person name="Shan H."/>
            <person name="Telgmann-Rauber A."/>
            <person name="Kanno A."/>
            <person name="Yue Z."/>
            <person name="Chen H."/>
            <person name="Li W."/>
            <person name="Chen Y."/>
            <person name="Xu X."/>
            <person name="Zhang Y."/>
            <person name="Luo S."/>
            <person name="Chen H."/>
            <person name="Gao J."/>
            <person name="Mao Z."/>
            <person name="Pires J.C."/>
            <person name="Luo M."/>
            <person name="Kudrna D."/>
            <person name="Wing R.A."/>
            <person name="Meyers B.C."/>
            <person name="Yi K."/>
            <person name="Kong H."/>
            <person name="Lavrijsen P."/>
            <person name="Sunseri F."/>
            <person name="Falavigna A."/>
            <person name="Ye Y."/>
            <person name="Leebens-Mack J.H."/>
            <person name="Chen G."/>
        </authorList>
    </citation>
    <scope>NUCLEOTIDE SEQUENCE [LARGE SCALE GENOMIC DNA]</scope>
    <source>
        <strain evidence="11">cv. DH0086</strain>
    </source>
</reference>
<dbReference type="InterPro" id="IPR050362">
    <property type="entry name" value="Cation-dep_OMT"/>
</dbReference>
<dbReference type="GO" id="GO:0009820">
    <property type="term" value="P:alkaloid metabolic process"/>
    <property type="evidence" value="ECO:0007669"/>
    <property type="project" value="UniProtKB-KW"/>
</dbReference>
<comment type="similarity">
    <text evidence="6">Belongs to the class I-like SAM-binding methyltransferase superfamily. Cation-dependent O-methyltransferase family.</text>
</comment>
<proteinExistence type="inferred from homology"/>
<keyword evidence="4" id="KW-0808">Transferase</keyword>
<evidence type="ECO:0000256" key="4">
    <source>
        <dbReference type="ARBA" id="ARBA00022679"/>
    </source>
</evidence>
<dbReference type="Pfam" id="PF01596">
    <property type="entry name" value="Methyltransf_3"/>
    <property type="match status" value="1"/>
</dbReference>
<sequence>MATCSLELTLELSLNISNLLMEATHLNLLPLLSGWDQSSTQQTQQTTPATGYETPNVSNESGLEARGLFDWKSQWRPYEDMVFNYYPPCPDPSLTLLGLPKHCDITLINLLLQRKVSGLHVIHGGQWVSVNPLPNAFVVNFGILFEVTKEEDLYDFAFVDADKPNYAEYHERLLKLVRVGGAIAYDNTLWGGSVARPEEDCGLPPQEMVDRVALIELNKSLAVDPRIEISQVPIGDGFTICRRLH</sequence>
<evidence type="ECO:0000313" key="10">
    <source>
        <dbReference type="EMBL" id="ONK77262.1"/>
    </source>
</evidence>
<evidence type="ECO:0000256" key="1">
    <source>
        <dbReference type="ARBA" id="ARBA00004913"/>
    </source>
</evidence>
<comment type="pathway">
    <text evidence="1">Alkaloid biosynthesis.</text>
</comment>
<evidence type="ECO:0000256" key="8">
    <source>
        <dbReference type="ARBA" id="ARBA00047416"/>
    </source>
</evidence>
<accession>A0A5P1FGM9</accession>
<dbReference type="PROSITE" id="PS51682">
    <property type="entry name" value="SAM_OMT_I"/>
    <property type="match status" value="1"/>
</dbReference>
<dbReference type="InterPro" id="IPR029063">
    <property type="entry name" value="SAM-dependent_MTases_sf"/>
</dbReference>
<feature type="region of interest" description="Disordered" evidence="9">
    <location>
        <begin position="39"/>
        <end position="60"/>
    </location>
</feature>
<keyword evidence="2" id="KW-0017">Alkaloid metabolism</keyword>
<dbReference type="GO" id="GO:0008757">
    <property type="term" value="F:S-adenosylmethionine-dependent methyltransferase activity"/>
    <property type="evidence" value="ECO:0007669"/>
    <property type="project" value="TreeGrafter"/>
</dbReference>
<dbReference type="Proteomes" id="UP000243459">
    <property type="component" value="Chromosome 2"/>
</dbReference>
<dbReference type="SUPFAM" id="SSF51197">
    <property type="entry name" value="Clavaminate synthase-like"/>
    <property type="match status" value="1"/>
</dbReference>
<dbReference type="EC" id="2.1.1.336" evidence="7"/>
<evidence type="ECO:0000313" key="11">
    <source>
        <dbReference type="Proteomes" id="UP000243459"/>
    </source>
</evidence>
<dbReference type="InterPro" id="IPR002935">
    <property type="entry name" value="SAM_O-MeTrfase"/>
</dbReference>
<dbReference type="GO" id="GO:0008171">
    <property type="term" value="F:O-methyltransferase activity"/>
    <property type="evidence" value="ECO:0007669"/>
    <property type="project" value="InterPro"/>
</dbReference>
<dbReference type="Gene3D" id="2.60.120.330">
    <property type="entry name" value="B-lactam Antibiotic, Isopenicillin N Synthase, Chain"/>
    <property type="match status" value="1"/>
</dbReference>
<evidence type="ECO:0000256" key="7">
    <source>
        <dbReference type="ARBA" id="ARBA00023469"/>
    </source>
</evidence>
<dbReference type="Gene3D" id="3.40.50.150">
    <property type="entry name" value="Vaccinia Virus protein VP39"/>
    <property type="match status" value="1"/>
</dbReference>
<evidence type="ECO:0000256" key="5">
    <source>
        <dbReference type="ARBA" id="ARBA00022691"/>
    </source>
</evidence>
<dbReference type="GO" id="GO:0032259">
    <property type="term" value="P:methylation"/>
    <property type="evidence" value="ECO:0007669"/>
    <property type="project" value="UniProtKB-KW"/>
</dbReference>
<evidence type="ECO:0000256" key="6">
    <source>
        <dbReference type="ARBA" id="ARBA00023453"/>
    </source>
</evidence>
<dbReference type="AlphaFoldDB" id="A0A5P1FGM9"/>
<evidence type="ECO:0000256" key="2">
    <source>
        <dbReference type="ARBA" id="ARBA00022589"/>
    </source>
</evidence>
<name>A0A5P1FGM9_ASPOF</name>
<dbReference type="SUPFAM" id="SSF53335">
    <property type="entry name" value="S-adenosyl-L-methionine-dependent methyltransferases"/>
    <property type="match status" value="1"/>
</dbReference>
<dbReference type="Gramene" id="ONK77262">
    <property type="protein sequence ID" value="ONK77262"/>
    <property type="gene ID" value="A4U43_C02F4740"/>
</dbReference>
<keyword evidence="5" id="KW-0949">S-adenosyl-L-methionine</keyword>
<evidence type="ECO:0000256" key="3">
    <source>
        <dbReference type="ARBA" id="ARBA00022603"/>
    </source>
</evidence>
<dbReference type="InterPro" id="IPR027443">
    <property type="entry name" value="IPNS-like_sf"/>
</dbReference>
<keyword evidence="11" id="KW-1185">Reference proteome</keyword>
<comment type="catalytic activity">
    <reaction evidence="8">
        <text>norbelladine + S-adenosyl-L-methionine = 4'-O-methylnorbelladine + S-adenosyl-L-homocysteine + H(+)</text>
        <dbReference type="Rhea" id="RHEA:51268"/>
        <dbReference type="ChEBI" id="CHEBI:15378"/>
        <dbReference type="ChEBI" id="CHEBI:57856"/>
        <dbReference type="ChEBI" id="CHEBI:59789"/>
        <dbReference type="ChEBI" id="CHEBI:133993"/>
        <dbReference type="ChEBI" id="CHEBI:134001"/>
        <dbReference type="EC" id="2.1.1.336"/>
    </reaction>
</comment>